<name>A0A0F9S8L8_9ZZZZ</name>
<proteinExistence type="predicted"/>
<sequence length="401" mass="44598">MAYENLNFRKANMTYDVGYFYMFDDGWDTLVQKLADGNTAFSYPLSDVIGNEVISLEYDGVNFWTLQDPGAGTITIDRWKIENDICALKDSFDLSTFDSDTFTVEHYHTDFDAIASVGSSTIQVNKYYDTVIVSGTVLTLGPNSISQSEDITVSSVSGTNITLASGIQYDYEIDDEINFYNNLWVFNNTGNGTLHKINARTGANITTYSGTEYDNITACTFARVSNVDSSTVDSLVYVKSTNLKYLNINTLANYGIMIIDNLKADNATIITVYDLAIDGNNIYRLQTEAKYFETNYNWTYYNYVNSTVRRFLDTVSMSAYPLILPNNGFNTTELTVLVDDQFGDGVVDKPVSFTDTDSVGFVTINPAYTDLFFGTGEAISYYKAGIVVATVTITATSTQYD</sequence>
<dbReference type="AlphaFoldDB" id="A0A0F9S8L8"/>
<dbReference type="EMBL" id="LAZR01000754">
    <property type="protein sequence ID" value="KKN58622.1"/>
    <property type="molecule type" value="Genomic_DNA"/>
</dbReference>
<dbReference type="InterPro" id="IPR013783">
    <property type="entry name" value="Ig-like_fold"/>
</dbReference>
<evidence type="ECO:0000313" key="1">
    <source>
        <dbReference type="EMBL" id="KKN58622.1"/>
    </source>
</evidence>
<organism evidence="1">
    <name type="scientific">marine sediment metagenome</name>
    <dbReference type="NCBI Taxonomy" id="412755"/>
    <lineage>
        <taxon>unclassified sequences</taxon>
        <taxon>metagenomes</taxon>
        <taxon>ecological metagenomes</taxon>
    </lineage>
</organism>
<reference evidence="1" key="1">
    <citation type="journal article" date="2015" name="Nature">
        <title>Complex archaea that bridge the gap between prokaryotes and eukaryotes.</title>
        <authorList>
            <person name="Spang A."/>
            <person name="Saw J.H."/>
            <person name="Jorgensen S.L."/>
            <person name="Zaremba-Niedzwiedzka K."/>
            <person name="Martijn J."/>
            <person name="Lind A.E."/>
            <person name="van Eijk R."/>
            <person name="Schleper C."/>
            <person name="Guy L."/>
            <person name="Ettema T.J."/>
        </authorList>
    </citation>
    <scope>NUCLEOTIDE SEQUENCE</scope>
</reference>
<dbReference type="Gene3D" id="2.60.40.10">
    <property type="entry name" value="Immunoglobulins"/>
    <property type="match status" value="1"/>
</dbReference>
<protein>
    <submittedName>
        <fullName evidence="1">Uncharacterized protein</fullName>
    </submittedName>
</protein>
<comment type="caution">
    <text evidence="1">The sequence shown here is derived from an EMBL/GenBank/DDBJ whole genome shotgun (WGS) entry which is preliminary data.</text>
</comment>
<accession>A0A0F9S8L8</accession>
<gene>
    <name evidence="1" type="ORF">LCGC14_0550410</name>
</gene>